<organism evidence="5 6">
    <name type="scientific">Horticoccus luteus</name>
    <dbReference type="NCBI Taxonomy" id="2862869"/>
    <lineage>
        <taxon>Bacteria</taxon>
        <taxon>Pseudomonadati</taxon>
        <taxon>Verrucomicrobiota</taxon>
        <taxon>Opitutia</taxon>
        <taxon>Opitutales</taxon>
        <taxon>Opitutaceae</taxon>
        <taxon>Horticoccus</taxon>
    </lineage>
</organism>
<sequence>MSLTGFLGGELVSAIGRLSAAHVLGPWAGRRPSEVRPPRKFVPVLYGDDHVHGHAEMCLLMEGSCCFSFGHAAAELQAGDLVVCPAGMPHAESYARRSAGYRLAWWSLHEREPSLHATRYARGEGFVFERQVSLATLPGEARARLGRLRAAAGAKTPPALDGLREAMLTISLALYRRVLESGEAQVDTRAQLVGRAADFVRANSLRSLSLAEVAQAVHVSPNYLTALFRAESGMPLGQFILSERMQLAQERLRRAGATVKGVALELGFADPFSFSRAFKRVTGRTPRGVLAGAAKR</sequence>
<name>A0A8F9TUU6_9BACT</name>
<accession>A0A8F9TUU6</accession>
<dbReference type="SMART" id="SM00342">
    <property type="entry name" value="HTH_ARAC"/>
    <property type="match status" value="1"/>
</dbReference>
<dbReference type="KEGG" id="ole:K0B96_14065"/>
<dbReference type="InterPro" id="IPR018060">
    <property type="entry name" value="HTH_AraC"/>
</dbReference>
<evidence type="ECO:0000259" key="4">
    <source>
        <dbReference type="PROSITE" id="PS01124"/>
    </source>
</evidence>
<keyword evidence="3" id="KW-0804">Transcription</keyword>
<evidence type="ECO:0000256" key="2">
    <source>
        <dbReference type="ARBA" id="ARBA00023125"/>
    </source>
</evidence>
<dbReference type="Pfam" id="PF02311">
    <property type="entry name" value="AraC_binding"/>
    <property type="match status" value="1"/>
</dbReference>
<gene>
    <name evidence="5" type="ORF">K0B96_14065</name>
</gene>
<dbReference type="InterPro" id="IPR011051">
    <property type="entry name" value="RmlC_Cupin_sf"/>
</dbReference>
<dbReference type="Gene3D" id="2.60.120.10">
    <property type="entry name" value="Jelly Rolls"/>
    <property type="match status" value="1"/>
</dbReference>
<dbReference type="SUPFAM" id="SSF46689">
    <property type="entry name" value="Homeodomain-like"/>
    <property type="match status" value="2"/>
</dbReference>
<dbReference type="InterPro" id="IPR014710">
    <property type="entry name" value="RmlC-like_jellyroll"/>
</dbReference>
<protein>
    <submittedName>
        <fullName evidence="5">AraC family transcriptional regulator</fullName>
    </submittedName>
</protein>
<evidence type="ECO:0000313" key="6">
    <source>
        <dbReference type="Proteomes" id="UP000825051"/>
    </source>
</evidence>
<dbReference type="AlphaFoldDB" id="A0A8F9TUU6"/>
<dbReference type="PROSITE" id="PS00041">
    <property type="entry name" value="HTH_ARAC_FAMILY_1"/>
    <property type="match status" value="1"/>
</dbReference>
<feature type="domain" description="HTH araC/xylS-type" evidence="4">
    <location>
        <begin position="194"/>
        <end position="292"/>
    </location>
</feature>
<evidence type="ECO:0000313" key="5">
    <source>
        <dbReference type="EMBL" id="QYM78411.1"/>
    </source>
</evidence>
<dbReference type="EMBL" id="CP080507">
    <property type="protein sequence ID" value="QYM78411.1"/>
    <property type="molecule type" value="Genomic_DNA"/>
</dbReference>
<dbReference type="RefSeq" id="WP_220161515.1">
    <property type="nucleotide sequence ID" value="NZ_CP080507.1"/>
</dbReference>
<evidence type="ECO:0000256" key="3">
    <source>
        <dbReference type="ARBA" id="ARBA00023163"/>
    </source>
</evidence>
<dbReference type="InterPro" id="IPR018062">
    <property type="entry name" value="HTH_AraC-typ_CS"/>
</dbReference>
<dbReference type="PANTHER" id="PTHR43280:SF10">
    <property type="entry name" value="REGULATORY PROTEIN POCR"/>
    <property type="match status" value="1"/>
</dbReference>
<dbReference type="Pfam" id="PF12833">
    <property type="entry name" value="HTH_18"/>
    <property type="match status" value="1"/>
</dbReference>
<dbReference type="GO" id="GO:0003700">
    <property type="term" value="F:DNA-binding transcription factor activity"/>
    <property type="evidence" value="ECO:0007669"/>
    <property type="project" value="InterPro"/>
</dbReference>
<dbReference type="InterPro" id="IPR003313">
    <property type="entry name" value="AraC-bd"/>
</dbReference>
<keyword evidence="1" id="KW-0805">Transcription regulation</keyword>
<dbReference type="SUPFAM" id="SSF51182">
    <property type="entry name" value="RmlC-like cupins"/>
    <property type="match status" value="1"/>
</dbReference>
<dbReference type="InterPro" id="IPR009057">
    <property type="entry name" value="Homeodomain-like_sf"/>
</dbReference>
<dbReference type="Proteomes" id="UP000825051">
    <property type="component" value="Chromosome"/>
</dbReference>
<dbReference type="GO" id="GO:0043565">
    <property type="term" value="F:sequence-specific DNA binding"/>
    <property type="evidence" value="ECO:0007669"/>
    <property type="project" value="InterPro"/>
</dbReference>
<proteinExistence type="predicted"/>
<dbReference type="Gene3D" id="1.10.10.60">
    <property type="entry name" value="Homeodomain-like"/>
    <property type="match status" value="1"/>
</dbReference>
<evidence type="ECO:0000256" key="1">
    <source>
        <dbReference type="ARBA" id="ARBA00023015"/>
    </source>
</evidence>
<dbReference type="PANTHER" id="PTHR43280">
    <property type="entry name" value="ARAC-FAMILY TRANSCRIPTIONAL REGULATOR"/>
    <property type="match status" value="1"/>
</dbReference>
<reference evidence="5" key="1">
    <citation type="submission" date="2021-08" db="EMBL/GenBank/DDBJ databases">
        <title>Genome of a novel bacterium of the phylum Verrucomicrobia, Oleiharenicola sp. KSB-15.</title>
        <authorList>
            <person name="Chung J.-H."/>
            <person name="Ahn J.-H."/>
            <person name="Yoon Y."/>
            <person name="Kim D.-Y."/>
            <person name="An S.-H."/>
            <person name="Park I."/>
            <person name="Yeon J."/>
        </authorList>
    </citation>
    <scope>NUCLEOTIDE SEQUENCE</scope>
    <source>
        <strain evidence="5">KSB-15</strain>
    </source>
</reference>
<keyword evidence="6" id="KW-1185">Reference proteome</keyword>
<keyword evidence="2" id="KW-0238">DNA-binding</keyword>
<dbReference type="PROSITE" id="PS01124">
    <property type="entry name" value="HTH_ARAC_FAMILY_2"/>
    <property type="match status" value="1"/>
</dbReference>